<evidence type="ECO:0000313" key="3">
    <source>
        <dbReference type="EMBL" id="MCG2587954.1"/>
    </source>
</evidence>
<gene>
    <name evidence="3" type="ORF">L6773_05225</name>
</gene>
<sequence length="243" mass="28052">MPVILSQPSSKTVVVDYSCPDKTGDWVKENYPECSVVEVPGEKYFCLTKARNAAIPEIKKLDCEWLCFVDADTIVSDNFVEKIQKLLEESTFITGYNIYNKVKGLGGLLIVSKKDFLKVGGYDEAITGYGTNASEMRLRLYFNDVSYKILPEGMAHHIDHSYSETFSKYRKDNQISLYENTKVLLKKIKRWEAETGKKVPRELYKKDQIRWIESGLPVDRYPLIQLKVLARKIFTKFRLMFTG</sequence>
<evidence type="ECO:0000259" key="2">
    <source>
        <dbReference type="Pfam" id="PF02709"/>
    </source>
</evidence>
<dbReference type="Pfam" id="PF02709">
    <property type="entry name" value="Glyco_transf_7C"/>
    <property type="match status" value="1"/>
</dbReference>
<dbReference type="SUPFAM" id="SSF53448">
    <property type="entry name" value="Nucleotide-diphospho-sugar transferases"/>
    <property type="match status" value="1"/>
</dbReference>
<reference evidence="3" key="2">
    <citation type="submission" date="2024-05" db="EMBL/GenBank/DDBJ databases">
        <title>Rhodohalobacter halophilus gen. nov., sp. nov., a moderately halophilic member of the family Balneolaceae.</title>
        <authorList>
            <person name="Xia J."/>
        </authorList>
    </citation>
    <scope>NUCLEOTIDE SEQUENCE</scope>
    <source>
        <strain evidence="3">WB101</strain>
    </source>
</reference>
<keyword evidence="1" id="KW-0808">Transferase</keyword>
<reference evidence="3" key="1">
    <citation type="submission" date="2022-01" db="EMBL/GenBank/DDBJ databases">
        <authorList>
            <person name="Wang Y."/>
        </authorList>
    </citation>
    <scope>NUCLEOTIDE SEQUENCE</scope>
    <source>
        <strain evidence="3">WB101</strain>
    </source>
</reference>
<evidence type="ECO:0000256" key="1">
    <source>
        <dbReference type="ARBA" id="ARBA00022679"/>
    </source>
</evidence>
<dbReference type="EMBL" id="JAKLWS010000004">
    <property type="protein sequence ID" value="MCG2587954.1"/>
    <property type="molecule type" value="Genomic_DNA"/>
</dbReference>
<dbReference type="InterPro" id="IPR029044">
    <property type="entry name" value="Nucleotide-diphossugar_trans"/>
</dbReference>
<dbReference type="RefSeq" id="WP_237852797.1">
    <property type="nucleotide sequence ID" value="NZ_JAKLWS010000004.1"/>
</dbReference>
<dbReference type="InterPro" id="IPR027791">
    <property type="entry name" value="Galactosyl_T_C"/>
</dbReference>
<protein>
    <submittedName>
        <fullName evidence="3">Galactosyltransferase-related protein</fullName>
    </submittedName>
</protein>
<dbReference type="GO" id="GO:0016757">
    <property type="term" value="F:glycosyltransferase activity"/>
    <property type="evidence" value="ECO:0007669"/>
    <property type="project" value="UniProtKB-KW"/>
</dbReference>
<accession>A0ABS9KAT6</accession>
<feature type="domain" description="Galactosyltransferase C-terminal" evidence="2">
    <location>
        <begin position="96"/>
        <end position="160"/>
    </location>
</feature>
<name>A0ABS9KAT6_9BACT</name>
<dbReference type="Proteomes" id="UP001165366">
    <property type="component" value="Unassembled WGS sequence"/>
</dbReference>
<comment type="caution">
    <text evidence="3">The sequence shown here is derived from an EMBL/GenBank/DDBJ whole genome shotgun (WGS) entry which is preliminary data.</text>
</comment>
<dbReference type="Gene3D" id="3.90.550.10">
    <property type="entry name" value="Spore Coat Polysaccharide Biosynthesis Protein SpsA, Chain A"/>
    <property type="match status" value="1"/>
</dbReference>
<organism evidence="3 4">
    <name type="scientific">Rhodohalobacter sulfatireducens</name>
    <dbReference type="NCBI Taxonomy" id="2911366"/>
    <lineage>
        <taxon>Bacteria</taxon>
        <taxon>Pseudomonadati</taxon>
        <taxon>Balneolota</taxon>
        <taxon>Balneolia</taxon>
        <taxon>Balneolales</taxon>
        <taxon>Balneolaceae</taxon>
        <taxon>Rhodohalobacter</taxon>
    </lineage>
</organism>
<keyword evidence="4" id="KW-1185">Reference proteome</keyword>
<proteinExistence type="predicted"/>
<evidence type="ECO:0000313" key="4">
    <source>
        <dbReference type="Proteomes" id="UP001165366"/>
    </source>
</evidence>
<keyword evidence="3" id="KW-0328">Glycosyltransferase</keyword>